<evidence type="ECO:0000313" key="3">
    <source>
        <dbReference type="Proteomes" id="UP000494206"/>
    </source>
</evidence>
<dbReference type="AlphaFoldDB" id="A0A8S1FDH0"/>
<proteinExistence type="predicted"/>
<comment type="caution">
    <text evidence="2">The sequence shown here is derived from an EMBL/GenBank/DDBJ whole genome shotgun (WGS) entry which is preliminary data.</text>
</comment>
<organism evidence="2 3">
    <name type="scientific">Caenorhabditis bovis</name>
    <dbReference type="NCBI Taxonomy" id="2654633"/>
    <lineage>
        <taxon>Eukaryota</taxon>
        <taxon>Metazoa</taxon>
        <taxon>Ecdysozoa</taxon>
        <taxon>Nematoda</taxon>
        <taxon>Chromadorea</taxon>
        <taxon>Rhabditida</taxon>
        <taxon>Rhabditina</taxon>
        <taxon>Rhabditomorpha</taxon>
        <taxon>Rhabditoidea</taxon>
        <taxon>Rhabditidae</taxon>
        <taxon>Peloderinae</taxon>
        <taxon>Caenorhabditis</taxon>
    </lineage>
</organism>
<keyword evidence="3" id="KW-1185">Reference proteome</keyword>
<feature type="compositionally biased region" description="Basic and acidic residues" evidence="1">
    <location>
        <begin position="14"/>
        <end position="23"/>
    </location>
</feature>
<protein>
    <submittedName>
        <fullName evidence="2">Uncharacterized protein</fullName>
    </submittedName>
</protein>
<feature type="region of interest" description="Disordered" evidence="1">
    <location>
        <begin position="1"/>
        <end position="96"/>
    </location>
</feature>
<feature type="compositionally biased region" description="Basic and acidic residues" evidence="1">
    <location>
        <begin position="51"/>
        <end position="61"/>
    </location>
</feature>
<name>A0A8S1FDH0_9PELO</name>
<dbReference type="Proteomes" id="UP000494206">
    <property type="component" value="Unassembled WGS sequence"/>
</dbReference>
<feature type="compositionally biased region" description="Basic and acidic residues" evidence="1">
    <location>
        <begin position="79"/>
        <end position="90"/>
    </location>
</feature>
<gene>
    <name evidence="2" type="ORF">CBOVIS_LOCUS12103</name>
</gene>
<dbReference type="OrthoDB" id="6497308at2759"/>
<evidence type="ECO:0000256" key="1">
    <source>
        <dbReference type="SAM" id="MobiDB-lite"/>
    </source>
</evidence>
<accession>A0A8S1FDH0</accession>
<evidence type="ECO:0000313" key="2">
    <source>
        <dbReference type="EMBL" id="CAB3410597.1"/>
    </source>
</evidence>
<sequence length="282" mass="31704">MANIKVSGQQQQRQMERDSRDADGSIAATSSTQGEAEMKPDGDETSMPSKSPDDKKSEPKSPDVVVDDESRGPSSNLSDDERNQSEEAHETPTLSRLSGYRDEDLIAGLASWEWVTIDGLQLPAVSRNRERYVAVHMVQLKLLSKFPSDIPPEILQKYTMHSHKMTTIEAWTFNAMNATIRKFDLGCQLFTDDDELVKLNDVQMFYWNVKLINLHRISKQYENTIAMAEGNTNLLATVMILKAQVENDIEAVKSELEKKQTIHHPSGETSPISIKPLLISTK</sequence>
<reference evidence="2 3" key="1">
    <citation type="submission" date="2020-04" db="EMBL/GenBank/DDBJ databases">
        <authorList>
            <person name="Laetsch R D."/>
            <person name="Stevens L."/>
            <person name="Kumar S."/>
            <person name="Blaxter L. M."/>
        </authorList>
    </citation>
    <scope>NUCLEOTIDE SEQUENCE [LARGE SCALE GENOMIC DNA]</scope>
</reference>
<feature type="compositionally biased region" description="Polar residues" evidence="1">
    <location>
        <begin position="1"/>
        <end position="13"/>
    </location>
</feature>
<dbReference type="EMBL" id="CADEPM010000011">
    <property type="protein sequence ID" value="CAB3410597.1"/>
    <property type="molecule type" value="Genomic_DNA"/>
</dbReference>